<name>A0ABP3RCP4_9PROT</name>
<dbReference type="EMBL" id="BAAAFZ010000095">
    <property type="protein sequence ID" value="GAA0604697.1"/>
    <property type="molecule type" value="Genomic_DNA"/>
</dbReference>
<evidence type="ECO:0000259" key="2">
    <source>
        <dbReference type="Pfam" id="PF00561"/>
    </source>
</evidence>
<comment type="caution">
    <text evidence="3">The sequence shown here is derived from an EMBL/GenBank/DDBJ whole genome shotgun (WGS) entry which is preliminary data.</text>
</comment>
<dbReference type="InterPro" id="IPR050266">
    <property type="entry name" value="AB_hydrolase_sf"/>
</dbReference>
<proteinExistence type="predicted"/>
<keyword evidence="1 3" id="KW-0378">Hydrolase</keyword>
<dbReference type="Proteomes" id="UP001501588">
    <property type="component" value="Unassembled WGS sequence"/>
</dbReference>
<dbReference type="SUPFAM" id="SSF53474">
    <property type="entry name" value="alpha/beta-Hydrolases"/>
    <property type="match status" value="1"/>
</dbReference>
<dbReference type="Pfam" id="PF00561">
    <property type="entry name" value="Abhydrolase_1"/>
    <property type="match status" value="1"/>
</dbReference>
<accession>A0ABP3RCP4</accession>
<dbReference type="Gene3D" id="3.40.50.1820">
    <property type="entry name" value="alpha/beta hydrolase"/>
    <property type="match status" value="1"/>
</dbReference>
<dbReference type="GO" id="GO:0016787">
    <property type="term" value="F:hydrolase activity"/>
    <property type="evidence" value="ECO:0007669"/>
    <property type="project" value="UniProtKB-KW"/>
</dbReference>
<dbReference type="PANTHER" id="PTHR43798:SF31">
    <property type="entry name" value="AB HYDROLASE SUPERFAMILY PROTEIN YCLE"/>
    <property type="match status" value="1"/>
</dbReference>
<dbReference type="InterPro" id="IPR000073">
    <property type="entry name" value="AB_hydrolase_1"/>
</dbReference>
<feature type="domain" description="AB hydrolase-1" evidence="2">
    <location>
        <begin position="22"/>
        <end position="243"/>
    </location>
</feature>
<dbReference type="InterPro" id="IPR029058">
    <property type="entry name" value="AB_hydrolase_fold"/>
</dbReference>
<keyword evidence="4" id="KW-1185">Reference proteome</keyword>
<dbReference type="PRINTS" id="PR00111">
    <property type="entry name" value="ABHYDROLASE"/>
</dbReference>
<dbReference type="RefSeq" id="WP_343897972.1">
    <property type="nucleotide sequence ID" value="NZ_BAAAFZ010000095.1"/>
</dbReference>
<reference evidence="4" key="1">
    <citation type="journal article" date="2019" name="Int. J. Syst. Evol. Microbiol.">
        <title>The Global Catalogue of Microorganisms (GCM) 10K type strain sequencing project: providing services to taxonomists for standard genome sequencing and annotation.</title>
        <authorList>
            <consortium name="The Broad Institute Genomics Platform"/>
            <consortium name="The Broad Institute Genome Sequencing Center for Infectious Disease"/>
            <person name="Wu L."/>
            <person name="Ma J."/>
        </authorList>
    </citation>
    <scope>NUCLEOTIDE SEQUENCE [LARGE SCALE GENOMIC DNA]</scope>
    <source>
        <strain evidence="4">JCM 9933</strain>
    </source>
</reference>
<dbReference type="PANTHER" id="PTHR43798">
    <property type="entry name" value="MONOACYLGLYCEROL LIPASE"/>
    <property type="match status" value="1"/>
</dbReference>
<protein>
    <submittedName>
        <fullName evidence="3">Alpha/beta hydrolase</fullName>
    </submittedName>
</protein>
<evidence type="ECO:0000313" key="3">
    <source>
        <dbReference type="EMBL" id="GAA0604697.1"/>
    </source>
</evidence>
<gene>
    <name evidence="3" type="ORF">GCM10009416_47930</name>
</gene>
<evidence type="ECO:0000313" key="4">
    <source>
        <dbReference type="Proteomes" id="UP001501588"/>
    </source>
</evidence>
<sequence length="264" mass="27706">MEWIEIGGVGFRYELAGSGDGTLVLVHEMGGTLESWDFVIPLLRGGRAVLRFDMRGAGQSTKLRGTAPFDAMADDIAALLDATGRGGGPATVVGCAVGGAVALHFAARHPRRAQALVALGPATGIPEDRRAATLAQADRVEREGMAAVADEALARSYPEALRGDVARFRRFRARWLANDPGSYAATARMLAGLEMEAEIAALRLPCLFLAGTFDPLRPPAAVEPVARSIPGARFEAIESGHFSATQTPEVVAARLDAFLAVTGG</sequence>
<organism evidence="3 4">
    <name type="scientific">Craurococcus roseus</name>
    <dbReference type="NCBI Taxonomy" id="77585"/>
    <lineage>
        <taxon>Bacteria</taxon>
        <taxon>Pseudomonadati</taxon>
        <taxon>Pseudomonadota</taxon>
        <taxon>Alphaproteobacteria</taxon>
        <taxon>Acetobacterales</taxon>
        <taxon>Acetobacteraceae</taxon>
        <taxon>Craurococcus</taxon>
    </lineage>
</organism>
<evidence type="ECO:0000256" key="1">
    <source>
        <dbReference type="ARBA" id="ARBA00022801"/>
    </source>
</evidence>